<keyword evidence="3" id="KW-1185">Reference proteome</keyword>
<name>A0A7T5VEL2_9BACT</name>
<evidence type="ECO:0000313" key="3">
    <source>
        <dbReference type="Proteomes" id="UP000596092"/>
    </source>
</evidence>
<protein>
    <submittedName>
        <fullName evidence="2">Uncharacterized protein</fullName>
    </submittedName>
</protein>
<reference evidence="2 3" key="1">
    <citation type="submission" date="2020-05" db="EMBL/GenBank/DDBJ databases">
        <title>Complete genome of Desulfobulbus oligotrophicus.</title>
        <authorList>
            <person name="Podar M."/>
        </authorList>
    </citation>
    <scope>NUCLEOTIDE SEQUENCE [LARGE SCALE GENOMIC DNA]</scope>
    <source>
        <strain evidence="2 3">Prop6</strain>
    </source>
</reference>
<proteinExistence type="predicted"/>
<organism evidence="2 3">
    <name type="scientific">Desulfobulbus oligotrophicus</name>
    <dbReference type="NCBI Taxonomy" id="1909699"/>
    <lineage>
        <taxon>Bacteria</taxon>
        <taxon>Pseudomonadati</taxon>
        <taxon>Thermodesulfobacteriota</taxon>
        <taxon>Desulfobulbia</taxon>
        <taxon>Desulfobulbales</taxon>
        <taxon>Desulfobulbaceae</taxon>
        <taxon>Desulfobulbus</taxon>
    </lineage>
</organism>
<gene>
    <name evidence="2" type="ORF">HP555_10910</name>
</gene>
<sequence length="57" mass="6372">MSPEQQTSAEELARAARLRRMAADLTAEAKSIEAKYRGNKPPTRARSMRQILTDQGL</sequence>
<accession>A0A7T5VEL2</accession>
<dbReference type="Proteomes" id="UP000596092">
    <property type="component" value="Chromosome"/>
</dbReference>
<evidence type="ECO:0000313" key="2">
    <source>
        <dbReference type="EMBL" id="QQG66339.1"/>
    </source>
</evidence>
<feature type="region of interest" description="Disordered" evidence="1">
    <location>
        <begin position="28"/>
        <end position="57"/>
    </location>
</feature>
<dbReference type="KEGG" id="dog:HP555_10910"/>
<evidence type="ECO:0000256" key="1">
    <source>
        <dbReference type="SAM" id="MobiDB-lite"/>
    </source>
</evidence>
<dbReference type="RefSeq" id="WP_199262408.1">
    <property type="nucleotide sequence ID" value="NZ_CP054140.1"/>
</dbReference>
<dbReference type="AlphaFoldDB" id="A0A7T5VEL2"/>
<dbReference type="EMBL" id="CP054140">
    <property type="protein sequence ID" value="QQG66339.1"/>
    <property type="molecule type" value="Genomic_DNA"/>
</dbReference>